<feature type="domain" description="BFD-like [2Fe-2S]-binding" evidence="1">
    <location>
        <begin position="2"/>
        <end position="56"/>
    </location>
</feature>
<comment type="caution">
    <text evidence="2">The sequence shown here is derived from an EMBL/GenBank/DDBJ whole genome shotgun (WGS) entry which is preliminary data.</text>
</comment>
<evidence type="ECO:0000313" key="3">
    <source>
        <dbReference type="Proteomes" id="UP000773614"/>
    </source>
</evidence>
<dbReference type="Pfam" id="PF04324">
    <property type="entry name" value="Fer2_BFD"/>
    <property type="match status" value="1"/>
</dbReference>
<dbReference type="Gene3D" id="1.10.10.1100">
    <property type="entry name" value="BFD-like [2Fe-2S]-binding domain"/>
    <property type="match status" value="1"/>
</dbReference>
<dbReference type="RefSeq" id="WP_161142205.1">
    <property type="nucleotide sequence ID" value="NZ_SPKJ01000101.1"/>
</dbReference>
<gene>
    <name evidence="2" type="ORF">E4O86_19345</name>
</gene>
<dbReference type="InterPro" id="IPR041854">
    <property type="entry name" value="BFD-like_2Fe2S-bd_dom_sf"/>
</dbReference>
<dbReference type="InterPro" id="IPR007419">
    <property type="entry name" value="BFD-like_2Fe2S-bd_dom"/>
</dbReference>
<proteinExistence type="predicted"/>
<evidence type="ECO:0000259" key="1">
    <source>
        <dbReference type="Pfam" id="PF04324"/>
    </source>
</evidence>
<organism evidence="2 3">
    <name type="scientific">Propylenella binzhouense</name>
    <dbReference type="NCBI Taxonomy" id="2555902"/>
    <lineage>
        <taxon>Bacteria</taxon>
        <taxon>Pseudomonadati</taxon>
        <taxon>Pseudomonadota</taxon>
        <taxon>Alphaproteobacteria</taxon>
        <taxon>Hyphomicrobiales</taxon>
        <taxon>Propylenellaceae</taxon>
        <taxon>Propylenella</taxon>
    </lineage>
</organism>
<protein>
    <submittedName>
        <fullName evidence="2">(2Fe-2S)-binding protein</fullName>
    </submittedName>
</protein>
<keyword evidence="3" id="KW-1185">Reference proteome</keyword>
<dbReference type="Proteomes" id="UP000773614">
    <property type="component" value="Unassembled WGS sequence"/>
</dbReference>
<sequence length="92" mass="10561">MIVCSCNIITRRAIEETIEQILAEDPYAVLTPGRIYHRLGRRAKCGGCIPQVVRIMVEHGEKVRARLQAEAEAERKVVVVERELEVVFLERF</sequence>
<accession>A0A964WV73</accession>
<dbReference type="AlphaFoldDB" id="A0A964WV73"/>
<name>A0A964WV73_9HYPH</name>
<evidence type="ECO:0000313" key="2">
    <source>
        <dbReference type="EMBL" id="MYZ49866.1"/>
    </source>
</evidence>
<dbReference type="EMBL" id="SPKJ01000101">
    <property type="protein sequence ID" value="MYZ49866.1"/>
    <property type="molecule type" value="Genomic_DNA"/>
</dbReference>
<dbReference type="OrthoDB" id="7428628at2"/>
<reference evidence="2" key="1">
    <citation type="submission" date="2019-03" db="EMBL/GenBank/DDBJ databases">
        <title>Afifella sp. nov., isolated from activated sludge.</title>
        <authorList>
            <person name="Li Q."/>
            <person name="Liu Y."/>
        </authorList>
    </citation>
    <scope>NUCLEOTIDE SEQUENCE</scope>
    <source>
        <strain evidence="2">L72</strain>
    </source>
</reference>